<dbReference type="SUPFAM" id="SSF52091">
    <property type="entry name" value="SpoIIaa-like"/>
    <property type="match status" value="1"/>
</dbReference>
<organism evidence="4 5">
    <name type="scientific">Dactylosporangium cerinum</name>
    <dbReference type="NCBI Taxonomy" id="1434730"/>
    <lineage>
        <taxon>Bacteria</taxon>
        <taxon>Bacillati</taxon>
        <taxon>Actinomycetota</taxon>
        <taxon>Actinomycetes</taxon>
        <taxon>Micromonosporales</taxon>
        <taxon>Micromonosporaceae</taxon>
        <taxon>Dactylosporangium</taxon>
    </lineage>
</organism>
<dbReference type="CDD" id="cd07043">
    <property type="entry name" value="STAS_anti-anti-sigma_factors"/>
    <property type="match status" value="1"/>
</dbReference>
<dbReference type="RefSeq" id="WP_380119734.1">
    <property type="nucleotide sequence ID" value="NZ_JBHSIU010000041.1"/>
</dbReference>
<dbReference type="Pfam" id="PF13466">
    <property type="entry name" value="STAS_2"/>
    <property type="match status" value="1"/>
</dbReference>
<dbReference type="PANTHER" id="PTHR33495:SF2">
    <property type="entry name" value="ANTI-SIGMA FACTOR ANTAGONIST TM_1081-RELATED"/>
    <property type="match status" value="1"/>
</dbReference>
<accession>A0ABV9W2G9</accession>
<comment type="similarity">
    <text evidence="1 2">Belongs to the anti-sigma-factor antagonist family.</text>
</comment>
<evidence type="ECO:0000256" key="1">
    <source>
        <dbReference type="ARBA" id="ARBA00009013"/>
    </source>
</evidence>
<dbReference type="InterPro" id="IPR002645">
    <property type="entry name" value="STAS_dom"/>
</dbReference>
<evidence type="ECO:0000313" key="5">
    <source>
        <dbReference type="Proteomes" id="UP001595912"/>
    </source>
</evidence>
<proteinExistence type="inferred from homology"/>
<sequence>MALSLSTTRDAGMITVTVAGAVDLSTVAELDQAVLAAIDAGPPSVVVDLAAVTFIDSAGINTLLKSRRLADERGQHFRITNPTGIVRDVLDLTGVLIHLSG</sequence>
<dbReference type="InterPro" id="IPR036513">
    <property type="entry name" value="STAS_dom_sf"/>
</dbReference>
<keyword evidence="5" id="KW-1185">Reference proteome</keyword>
<comment type="caution">
    <text evidence="4">The sequence shown here is derived from an EMBL/GenBank/DDBJ whole genome shotgun (WGS) entry which is preliminary data.</text>
</comment>
<dbReference type="PROSITE" id="PS50801">
    <property type="entry name" value="STAS"/>
    <property type="match status" value="1"/>
</dbReference>
<dbReference type="Gene3D" id="3.30.750.24">
    <property type="entry name" value="STAS domain"/>
    <property type="match status" value="1"/>
</dbReference>
<dbReference type="InterPro" id="IPR058548">
    <property type="entry name" value="MlaB-like_STAS"/>
</dbReference>
<dbReference type="Proteomes" id="UP001595912">
    <property type="component" value="Unassembled WGS sequence"/>
</dbReference>
<evidence type="ECO:0000256" key="2">
    <source>
        <dbReference type="RuleBase" id="RU003749"/>
    </source>
</evidence>
<dbReference type="NCBIfam" id="TIGR00377">
    <property type="entry name" value="ant_ant_sig"/>
    <property type="match status" value="1"/>
</dbReference>
<evidence type="ECO:0000259" key="3">
    <source>
        <dbReference type="PROSITE" id="PS50801"/>
    </source>
</evidence>
<gene>
    <name evidence="4" type="ORF">ACFPIJ_29885</name>
</gene>
<dbReference type="PANTHER" id="PTHR33495">
    <property type="entry name" value="ANTI-SIGMA FACTOR ANTAGONIST TM_1081-RELATED-RELATED"/>
    <property type="match status" value="1"/>
</dbReference>
<reference evidence="5" key="1">
    <citation type="journal article" date="2019" name="Int. J. Syst. Evol. Microbiol.">
        <title>The Global Catalogue of Microorganisms (GCM) 10K type strain sequencing project: providing services to taxonomists for standard genome sequencing and annotation.</title>
        <authorList>
            <consortium name="The Broad Institute Genomics Platform"/>
            <consortium name="The Broad Institute Genome Sequencing Center for Infectious Disease"/>
            <person name="Wu L."/>
            <person name="Ma J."/>
        </authorList>
    </citation>
    <scope>NUCLEOTIDE SEQUENCE [LARGE SCALE GENOMIC DNA]</scope>
    <source>
        <strain evidence="5">CGMCC 4.7152</strain>
    </source>
</reference>
<feature type="domain" description="STAS" evidence="3">
    <location>
        <begin position="3"/>
        <end position="101"/>
    </location>
</feature>
<protein>
    <recommendedName>
        <fullName evidence="2">Anti-sigma factor antagonist</fullName>
    </recommendedName>
</protein>
<dbReference type="EMBL" id="JBHSIU010000041">
    <property type="protein sequence ID" value="MFC5002030.1"/>
    <property type="molecule type" value="Genomic_DNA"/>
</dbReference>
<evidence type="ECO:0000313" key="4">
    <source>
        <dbReference type="EMBL" id="MFC5002030.1"/>
    </source>
</evidence>
<name>A0ABV9W2G9_9ACTN</name>
<dbReference type="InterPro" id="IPR003658">
    <property type="entry name" value="Anti-sigma_ant"/>
</dbReference>